<accession>A0A1A6C163</accession>
<keyword evidence="1" id="KW-0472">Membrane</keyword>
<feature type="transmembrane region" description="Helical" evidence="1">
    <location>
        <begin position="93"/>
        <end position="112"/>
    </location>
</feature>
<dbReference type="STRING" id="160660.BJI67_15080"/>
<sequence length="132" mass="15163">MTEAPATPKPITGRSARNAATLFNYGNIVAFLLPFPLVIFWFGASMFIYAMNRQHPNPRVGHYTQIAAYRFYAMTGFLIVAGTYFPPKLMHFLIYWGVSAAIMIPWSIIDLIRIHRERWEDIPRTPATSRPE</sequence>
<feature type="transmembrane region" description="Helical" evidence="1">
    <location>
        <begin position="69"/>
        <end position="87"/>
    </location>
</feature>
<keyword evidence="1" id="KW-0812">Transmembrane</keyword>
<dbReference type="EMBL" id="JQSG02000006">
    <property type="protein sequence ID" value="OBS08288.1"/>
    <property type="molecule type" value="Genomic_DNA"/>
</dbReference>
<dbReference type="AlphaFoldDB" id="A0A1A6C163"/>
<evidence type="ECO:0000313" key="3">
    <source>
        <dbReference type="Proteomes" id="UP000029273"/>
    </source>
</evidence>
<name>A0A1A6C163_9GAMM</name>
<organism evidence="2 3">
    <name type="scientific">Acidihalobacter prosperus</name>
    <dbReference type="NCBI Taxonomy" id="160660"/>
    <lineage>
        <taxon>Bacteria</taxon>
        <taxon>Pseudomonadati</taxon>
        <taxon>Pseudomonadota</taxon>
        <taxon>Gammaproteobacteria</taxon>
        <taxon>Chromatiales</taxon>
        <taxon>Ectothiorhodospiraceae</taxon>
        <taxon>Acidihalobacter</taxon>
    </lineage>
</organism>
<dbReference type="Proteomes" id="UP000029273">
    <property type="component" value="Unassembled WGS sequence"/>
</dbReference>
<dbReference type="RefSeq" id="WP_038090203.1">
    <property type="nucleotide sequence ID" value="NZ_JQSG02000006.1"/>
</dbReference>
<gene>
    <name evidence="2" type="ORF">Thpro_022538</name>
</gene>
<proteinExistence type="predicted"/>
<protein>
    <submittedName>
        <fullName evidence="2">Uncharacterized protein</fullName>
    </submittedName>
</protein>
<comment type="caution">
    <text evidence="2">The sequence shown here is derived from an EMBL/GenBank/DDBJ whole genome shotgun (WGS) entry which is preliminary data.</text>
</comment>
<feature type="transmembrane region" description="Helical" evidence="1">
    <location>
        <begin position="28"/>
        <end position="49"/>
    </location>
</feature>
<evidence type="ECO:0000256" key="1">
    <source>
        <dbReference type="SAM" id="Phobius"/>
    </source>
</evidence>
<dbReference type="OrthoDB" id="8561689at2"/>
<evidence type="ECO:0000313" key="2">
    <source>
        <dbReference type="EMBL" id="OBS08288.1"/>
    </source>
</evidence>
<keyword evidence="3" id="KW-1185">Reference proteome</keyword>
<keyword evidence="1" id="KW-1133">Transmembrane helix</keyword>
<reference evidence="2 3" key="1">
    <citation type="journal article" date="2014" name="Genome Announc.">
        <title>Draft Genome Sequence of the Iron-Oxidizing, Acidophilic, and Halotolerant 'Thiobacillus prosperus' Type Strain DSM 5130.</title>
        <authorList>
            <person name="Ossandon F.J."/>
            <person name="Cardenas J.P."/>
            <person name="Corbett M."/>
            <person name="Quatrini R."/>
            <person name="Holmes D.S."/>
            <person name="Watkin E."/>
        </authorList>
    </citation>
    <scope>NUCLEOTIDE SEQUENCE [LARGE SCALE GENOMIC DNA]</scope>
    <source>
        <strain evidence="2 3">DSM 5130</strain>
    </source>
</reference>